<accession>A0A432MK96</accession>
<name>A0A432MK96_9BACT</name>
<feature type="transmembrane region" description="Helical" evidence="3">
    <location>
        <begin position="260"/>
        <end position="288"/>
    </location>
</feature>
<feature type="transmembrane region" description="Helical" evidence="3">
    <location>
        <begin position="171"/>
        <end position="196"/>
    </location>
</feature>
<feature type="transmembrane region" description="Helical" evidence="3">
    <location>
        <begin position="347"/>
        <end position="369"/>
    </location>
</feature>
<evidence type="ECO:0000256" key="2">
    <source>
        <dbReference type="SAM" id="MobiDB-lite"/>
    </source>
</evidence>
<comment type="caution">
    <text evidence="5">The sequence shown here is derived from an EMBL/GenBank/DDBJ whole genome shotgun (WGS) entry which is preliminary data.</text>
</comment>
<feature type="transmembrane region" description="Helical" evidence="3">
    <location>
        <begin position="846"/>
        <end position="871"/>
    </location>
</feature>
<evidence type="ECO:0000313" key="6">
    <source>
        <dbReference type="Proteomes" id="UP000280296"/>
    </source>
</evidence>
<dbReference type="PANTHER" id="PTHR43471:SF10">
    <property type="entry name" value="SLL1107 PROTEIN"/>
    <property type="match status" value="1"/>
</dbReference>
<gene>
    <name evidence="5" type="ORF">TsocGM_11975</name>
</gene>
<reference evidence="5 6" key="2">
    <citation type="submission" date="2019-01" db="EMBL/GenBank/DDBJ databases">
        <title>Tautonia sociabilis, a novel thermotolerant planctomycete of Isosphaeraceae family, isolated from a 4000 m deep subterranean habitat.</title>
        <authorList>
            <person name="Kovaleva O.L."/>
            <person name="Elcheninov A.G."/>
            <person name="Van Heerden E."/>
            <person name="Toshchakov S.V."/>
            <person name="Novikov A."/>
            <person name="Bonch-Osmolovskaya E.A."/>
            <person name="Kublanov I.V."/>
        </authorList>
    </citation>
    <scope>NUCLEOTIDE SEQUENCE [LARGE SCALE GENOMIC DNA]</scope>
    <source>
        <strain evidence="5 6">GM2012</strain>
    </source>
</reference>
<keyword evidence="3" id="KW-0472">Membrane</keyword>
<keyword evidence="6" id="KW-1185">Reference proteome</keyword>
<evidence type="ECO:0000256" key="3">
    <source>
        <dbReference type="SAM" id="Phobius"/>
    </source>
</evidence>
<reference evidence="5 6" key="1">
    <citation type="submission" date="2018-12" db="EMBL/GenBank/DDBJ databases">
        <authorList>
            <person name="Toschakov S.V."/>
        </authorList>
    </citation>
    <scope>NUCLEOTIDE SEQUENCE [LARGE SCALE GENOMIC DNA]</scope>
    <source>
        <strain evidence="5 6">GM2012</strain>
    </source>
</reference>
<keyword evidence="1" id="KW-0175">Coiled coil</keyword>
<evidence type="ECO:0000256" key="1">
    <source>
        <dbReference type="SAM" id="Coils"/>
    </source>
</evidence>
<sequence>MSALSLFLLLAWAQAGGEPAAAADPAASPSPSQGASAESPDTSAPAAEAGANPVAAAAGGALPVVQPTALLAEELANWQKWALLIGDPIRTVPVWWGPILSWVKIVSLAGLLGWVGAWVMASLRGRRRARVTIGGARPLDAALLLAILIGIGCVFVRQAQQSEQLPQVDVAGVALASLVGMLCLGVGAAWLETVLWSGILRERRIGDVLVLVGMHLALLVAVGIALSMPSGAMPYLGARLGFPPDATLLTPEGELTPSGVVAIVLIGVQMALTLMGFVVFLRIALLVLGEVSAIRPRRLYAMGKFSWVESFRKTRIPWAVLAIFLLILAFTHWFLQPPDSQRQAELSRLYVGTLMLLSSVLLTVMVAVLTPITLPNDIRFQTIFTVVTKPVRRLEIIWGRMLGFMGVVTALVLALGGISLLYLERNIGGRIEQLRQEIAEAREAGLDNQAGLLEAQLDQLQTRRSARLPVGGSLTFVDSLGEPRIKGIDVGQELEIRSFVEGATQAEASWLFGPMIPHPVDRLFPNRPGERYPMLSMPVPVGLLLHEGTIEDLANDIYTVAYERAELEARKQGAEPSELSRLNAEVSRLEEQEQGLLREYEALVARYSDLVQQAEAAGDAPEAARLREQAEALRSPDVPVQMTFTVYRTTKGRPGEPVYASIRVVHPFSAEAPMYPGSRENSPLLIDPLARRFGGNNPLIPELVHSDTFDVKEYYTNKWAFPASMLVGSQGYLTIQVQCLSPTQYLGMAEGDLFLVASQGSFLANYMKGLAGIWLQAMVLTAIGVWAGTFLSWPVALLITVFFFAAGEIFFPILNQLATGQMIGGGPFESMIRMVSHSNQMTELDATLGVILAKSLDAIVVPIMSLLIFVVPNFSAMDLSNLVADGFAIQWATLGANILLALSYAVPFSIAAYFILKNREVAA</sequence>
<keyword evidence="3" id="KW-0812">Transmembrane</keyword>
<protein>
    <recommendedName>
        <fullName evidence="7">ABC transporter permease</fullName>
    </recommendedName>
</protein>
<dbReference type="Proteomes" id="UP000280296">
    <property type="component" value="Unassembled WGS sequence"/>
</dbReference>
<feature type="transmembrane region" description="Helical" evidence="3">
    <location>
        <begin position="141"/>
        <end position="159"/>
    </location>
</feature>
<feature type="signal peptide" evidence="4">
    <location>
        <begin position="1"/>
        <end position="17"/>
    </location>
</feature>
<feature type="transmembrane region" description="Helical" evidence="3">
    <location>
        <begin position="316"/>
        <end position="335"/>
    </location>
</feature>
<keyword evidence="4" id="KW-0732">Signal</keyword>
<feature type="coiled-coil region" evidence="1">
    <location>
        <begin position="579"/>
        <end position="617"/>
    </location>
</feature>
<dbReference type="RefSeq" id="WP_126725604.1">
    <property type="nucleotide sequence ID" value="NZ_RYZH01000020.1"/>
</dbReference>
<dbReference type="AlphaFoldDB" id="A0A432MK96"/>
<feature type="region of interest" description="Disordered" evidence="2">
    <location>
        <begin position="20"/>
        <end position="48"/>
    </location>
</feature>
<evidence type="ECO:0000313" key="5">
    <source>
        <dbReference type="EMBL" id="RUL87546.1"/>
    </source>
</evidence>
<dbReference type="EMBL" id="RYZH01000020">
    <property type="protein sequence ID" value="RUL87546.1"/>
    <property type="molecule type" value="Genomic_DNA"/>
</dbReference>
<feature type="transmembrane region" description="Helical" evidence="3">
    <location>
        <begin position="402"/>
        <end position="423"/>
    </location>
</feature>
<proteinExistence type="predicted"/>
<feature type="chain" id="PRO_5019406242" description="ABC transporter permease" evidence="4">
    <location>
        <begin position="18"/>
        <end position="923"/>
    </location>
</feature>
<evidence type="ECO:0000256" key="4">
    <source>
        <dbReference type="SAM" id="SignalP"/>
    </source>
</evidence>
<feature type="transmembrane region" description="Helical" evidence="3">
    <location>
        <begin position="208"/>
        <end position="228"/>
    </location>
</feature>
<feature type="transmembrane region" description="Helical" evidence="3">
    <location>
        <begin position="891"/>
        <end position="916"/>
    </location>
</feature>
<dbReference type="PANTHER" id="PTHR43471">
    <property type="entry name" value="ABC TRANSPORTER PERMEASE"/>
    <property type="match status" value="1"/>
</dbReference>
<dbReference type="OrthoDB" id="231083at2"/>
<keyword evidence="3" id="KW-1133">Transmembrane helix</keyword>
<feature type="transmembrane region" description="Helical" evidence="3">
    <location>
        <begin position="99"/>
        <end position="120"/>
    </location>
</feature>
<organism evidence="5 6">
    <name type="scientific">Tautonia sociabilis</name>
    <dbReference type="NCBI Taxonomy" id="2080755"/>
    <lineage>
        <taxon>Bacteria</taxon>
        <taxon>Pseudomonadati</taxon>
        <taxon>Planctomycetota</taxon>
        <taxon>Planctomycetia</taxon>
        <taxon>Isosphaerales</taxon>
        <taxon>Isosphaeraceae</taxon>
        <taxon>Tautonia</taxon>
    </lineage>
</organism>
<evidence type="ECO:0008006" key="7">
    <source>
        <dbReference type="Google" id="ProtNLM"/>
    </source>
</evidence>
<feature type="coiled-coil region" evidence="1">
    <location>
        <begin position="424"/>
        <end position="463"/>
    </location>
</feature>